<dbReference type="RefSeq" id="WP_284196985.1">
    <property type="nucleotide sequence ID" value="NZ_BSOG01000003.1"/>
</dbReference>
<organism evidence="2 3">
    <name type="scientific">Chitinimonas prasina</name>
    <dbReference type="NCBI Taxonomy" id="1434937"/>
    <lineage>
        <taxon>Bacteria</taxon>
        <taxon>Pseudomonadati</taxon>
        <taxon>Pseudomonadota</taxon>
        <taxon>Betaproteobacteria</taxon>
        <taxon>Neisseriales</taxon>
        <taxon>Chitinibacteraceae</taxon>
        <taxon>Chitinimonas</taxon>
    </lineage>
</organism>
<feature type="transmembrane region" description="Helical" evidence="1">
    <location>
        <begin position="175"/>
        <end position="192"/>
    </location>
</feature>
<feature type="transmembrane region" description="Helical" evidence="1">
    <location>
        <begin position="244"/>
        <end position="261"/>
    </location>
</feature>
<dbReference type="PIRSF" id="PIRSF009141">
    <property type="entry name" value="UCP009141"/>
    <property type="match status" value="1"/>
</dbReference>
<evidence type="ECO:0000313" key="3">
    <source>
        <dbReference type="Proteomes" id="UP001156706"/>
    </source>
</evidence>
<feature type="transmembrane region" description="Helical" evidence="1">
    <location>
        <begin position="118"/>
        <end position="137"/>
    </location>
</feature>
<reference evidence="3" key="1">
    <citation type="journal article" date="2019" name="Int. J. Syst. Evol. Microbiol.">
        <title>The Global Catalogue of Microorganisms (GCM) 10K type strain sequencing project: providing services to taxonomists for standard genome sequencing and annotation.</title>
        <authorList>
            <consortium name="The Broad Institute Genomics Platform"/>
            <consortium name="The Broad Institute Genome Sequencing Center for Infectious Disease"/>
            <person name="Wu L."/>
            <person name="Ma J."/>
        </authorList>
    </citation>
    <scope>NUCLEOTIDE SEQUENCE [LARGE SCALE GENOMIC DNA]</scope>
    <source>
        <strain evidence="3">NBRC 110044</strain>
    </source>
</reference>
<gene>
    <name evidence="2" type="ORF">GCM10007907_26750</name>
</gene>
<proteinExistence type="predicted"/>
<keyword evidence="1" id="KW-1133">Transmembrane helix</keyword>
<protein>
    <submittedName>
        <fullName evidence="2">Membrane protein</fullName>
    </submittedName>
</protein>
<keyword evidence="3" id="KW-1185">Reference proteome</keyword>
<keyword evidence="1" id="KW-0472">Membrane</keyword>
<feature type="transmembrane region" description="Helical" evidence="1">
    <location>
        <begin position="20"/>
        <end position="43"/>
    </location>
</feature>
<feature type="transmembrane region" description="Helical" evidence="1">
    <location>
        <begin position="204"/>
        <end position="224"/>
    </location>
</feature>
<evidence type="ECO:0000313" key="2">
    <source>
        <dbReference type="EMBL" id="GLR13885.1"/>
    </source>
</evidence>
<sequence length="272" mass="30974">MSQVAALPAPGGFARFCREFWWFGLKEARACIFAGSFFVVLALSTKLPLGPLPRYDFILLAALLIQGLLIATRLESWDEVKTISLFHLLGFALEVFKTHPAIGSWHYPEFAYSKVLGVPLYSGFMYAAVASYMAQAWRIMDLRLTGYPSYWLSLPLCGAIYLNFFTHHFLPDLRWLLIGATVLVFARTRVYFHPLATPRWMPMPIAFVLIGFFVWLAENIATFFRAWQYPEQAAGWTLVHWGKISSWGLLVILSFIVIADLKHLKARRAKSG</sequence>
<name>A0ABQ5YKL9_9NEIS</name>
<accession>A0ABQ5YKL9</accession>
<dbReference type="Pfam" id="PF05675">
    <property type="entry name" value="DUF817"/>
    <property type="match status" value="1"/>
</dbReference>
<dbReference type="InterPro" id="IPR008535">
    <property type="entry name" value="DUF817"/>
</dbReference>
<feature type="transmembrane region" description="Helical" evidence="1">
    <location>
        <begin position="55"/>
        <end position="74"/>
    </location>
</feature>
<dbReference type="Proteomes" id="UP001156706">
    <property type="component" value="Unassembled WGS sequence"/>
</dbReference>
<keyword evidence="1" id="KW-0812">Transmembrane</keyword>
<feature type="transmembrane region" description="Helical" evidence="1">
    <location>
        <begin position="149"/>
        <end position="169"/>
    </location>
</feature>
<dbReference type="EMBL" id="BSOG01000003">
    <property type="protein sequence ID" value="GLR13885.1"/>
    <property type="molecule type" value="Genomic_DNA"/>
</dbReference>
<comment type="caution">
    <text evidence="2">The sequence shown here is derived from an EMBL/GenBank/DDBJ whole genome shotgun (WGS) entry which is preliminary data.</text>
</comment>
<evidence type="ECO:0000256" key="1">
    <source>
        <dbReference type="SAM" id="Phobius"/>
    </source>
</evidence>